<dbReference type="GO" id="GO:0022848">
    <property type="term" value="F:acetylcholine-gated monoatomic cation-selective channel activity"/>
    <property type="evidence" value="ECO:0007669"/>
    <property type="project" value="InterPro"/>
</dbReference>
<evidence type="ECO:0000256" key="1">
    <source>
        <dbReference type="ARBA" id="ARBA00022448"/>
    </source>
</evidence>
<keyword evidence="8" id="KW-1071">Ligand-gated ion channel</keyword>
<dbReference type="InterPro" id="IPR006202">
    <property type="entry name" value="Neur_chan_lig-bd"/>
</dbReference>
<evidence type="ECO:0000256" key="7">
    <source>
        <dbReference type="ARBA" id="ARBA00023170"/>
    </source>
</evidence>
<evidence type="ECO:0000256" key="8">
    <source>
        <dbReference type="ARBA" id="ARBA00023286"/>
    </source>
</evidence>
<evidence type="ECO:0000259" key="12">
    <source>
        <dbReference type="Pfam" id="PF02931"/>
    </source>
</evidence>
<evidence type="ECO:0000313" key="14">
    <source>
        <dbReference type="Proteomes" id="UP000887116"/>
    </source>
</evidence>
<evidence type="ECO:0000256" key="3">
    <source>
        <dbReference type="ARBA" id="ARBA00022692"/>
    </source>
</evidence>
<evidence type="ECO:0000256" key="2">
    <source>
        <dbReference type="ARBA" id="ARBA00022475"/>
    </source>
</evidence>
<protein>
    <submittedName>
        <fullName evidence="13">Neuronal acetylcholine receptor subunit alpha-2</fullName>
    </submittedName>
</protein>
<keyword evidence="14" id="KW-1185">Reference proteome</keyword>
<keyword evidence="3" id="KW-0812">Transmembrane</keyword>
<comment type="caution">
    <text evidence="13">The sequence shown here is derived from an EMBL/GenBank/DDBJ whole genome shotgun (WGS) entry which is preliminary data.</text>
</comment>
<dbReference type="InterPro" id="IPR036734">
    <property type="entry name" value="Neur_chan_lig-bd_sf"/>
</dbReference>
<keyword evidence="7 13" id="KW-0675">Receptor</keyword>
<keyword evidence="5" id="KW-0406">Ion transport</keyword>
<reference evidence="13" key="1">
    <citation type="submission" date="2020-07" db="EMBL/GenBank/DDBJ databases">
        <title>Multicomponent nature underlies the extraordinary mechanical properties of spider dragline silk.</title>
        <authorList>
            <person name="Kono N."/>
            <person name="Nakamura H."/>
            <person name="Mori M."/>
            <person name="Yoshida Y."/>
            <person name="Ohtoshi R."/>
            <person name="Malay A.D."/>
            <person name="Moran D.A.P."/>
            <person name="Tomita M."/>
            <person name="Numata K."/>
            <person name="Arakawa K."/>
        </authorList>
    </citation>
    <scope>NUCLEOTIDE SEQUENCE</scope>
</reference>
<dbReference type="InterPro" id="IPR002394">
    <property type="entry name" value="Nicotinic_acetylcholine_rcpt"/>
</dbReference>
<dbReference type="GO" id="GO:0004888">
    <property type="term" value="F:transmembrane signaling receptor activity"/>
    <property type="evidence" value="ECO:0007669"/>
    <property type="project" value="InterPro"/>
</dbReference>
<dbReference type="InterPro" id="IPR006201">
    <property type="entry name" value="Neur_channel"/>
</dbReference>
<dbReference type="Gene3D" id="2.70.170.10">
    <property type="entry name" value="Neurotransmitter-gated ion-channel ligand-binding domain"/>
    <property type="match status" value="1"/>
</dbReference>
<gene>
    <name evidence="13" type="primary">CHRNA2</name>
    <name evidence="13" type="ORF">TNCT_101031</name>
</gene>
<dbReference type="Proteomes" id="UP000887116">
    <property type="component" value="Unassembled WGS sequence"/>
</dbReference>
<dbReference type="FunFam" id="2.70.170.10:FF:000028">
    <property type="entry name" value="AcetylCholine Receptor"/>
    <property type="match status" value="1"/>
</dbReference>
<dbReference type="Pfam" id="PF02931">
    <property type="entry name" value="Neur_chan_LBD"/>
    <property type="match status" value="1"/>
</dbReference>
<name>A0A8X6G7F4_TRICU</name>
<keyword evidence="1" id="KW-0813">Transport</keyword>
<evidence type="ECO:0000256" key="5">
    <source>
        <dbReference type="ARBA" id="ARBA00023065"/>
    </source>
</evidence>
<organism evidence="13 14">
    <name type="scientific">Trichonephila clavata</name>
    <name type="common">Joro spider</name>
    <name type="synonym">Nephila clavata</name>
    <dbReference type="NCBI Taxonomy" id="2740835"/>
    <lineage>
        <taxon>Eukaryota</taxon>
        <taxon>Metazoa</taxon>
        <taxon>Ecdysozoa</taxon>
        <taxon>Arthropoda</taxon>
        <taxon>Chelicerata</taxon>
        <taxon>Arachnida</taxon>
        <taxon>Araneae</taxon>
        <taxon>Araneomorphae</taxon>
        <taxon>Entelegynae</taxon>
        <taxon>Araneoidea</taxon>
        <taxon>Nephilidae</taxon>
        <taxon>Trichonephila</taxon>
    </lineage>
</organism>
<proteinExistence type="predicted"/>
<keyword evidence="4" id="KW-0770">Synapse</keyword>
<accession>A0A8X6G7F4</accession>
<evidence type="ECO:0000256" key="9">
    <source>
        <dbReference type="ARBA" id="ARBA00023303"/>
    </source>
</evidence>
<feature type="domain" description="Neurotransmitter-gated ion-channel ligand-binding" evidence="12">
    <location>
        <begin position="69"/>
        <end position="253"/>
    </location>
</feature>
<dbReference type="EMBL" id="BMAO01024751">
    <property type="protein sequence ID" value="GFQ97452.1"/>
    <property type="molecule type" value="Genomic_DNA"/>
</dbReference>
<sequence length="274" mass="31366">MYSDKLEESGADASVSSPVSINRKDSLHGSSVSTEPTNKKDMLLLLFAVLGCFVSSSLSSEVGKVMTEKDLRRYLFANYDKLVRPVKDPNTGIVVYTSITPMAITKMDEVNQILVMDSWMLMKWKDDYLTWEPKEFNNITALRIPHSEVWKPDLSIYTSTPDDSLFPTSNTRAIIYSDGTVLWVPSFTIKNRCPRQKKQEMSYYDCNIRIGSWTYSSDLMDIQLATSEVDLSNFQDTNTKWKLMSAKMDRTLSLNMHGSQNSREFELFAIYSLR</sequence>
<dbReference type="GO" id="GO:0045211">
    <property type="term" value="C:postsynaptic membrane"/>
    <property type="evidence" value="ECO:0007669"/>
    <property type="project" value="InterPro"/>
</dbReference>
<evidence type="ECO:0000256" key="4">
    <source>
        <dbReference type="ARBA" id="ARBA00023018"/>
    </source>
</evidence>
<comment type="subcellular location">
    <subcellularLocation>
        <location evidence="10">Synaptic cell membrane</location>
        <topology evidence="10">Multi-pass membrane protein</topology>
    </subcellularLocation>
</comment>
<dbReference type="OrthoDB" id="6415331at2759"/>
<dbReference type="PANTHER" id="PTHR18945">
    <property type="entry name" value="NEUROTRANSMITTER GATED ION CHANNEL"/>
    <property type="match status" value="1"/>
</dbReference>
<dbReference type="PRINTS" id="PR00254">
    <property type="entry name" value="NICOTINICR"/>
</dbReference>
<evidence type="ECO:0000256" key="10">
    <source>
        <dbReference type="ARBA" id="ARBA00034099"/>
    </source>
</evidence>
<feature type="region of interest" description="Disordered" evidence="11">
    <location>
        <begin position="1"/>
        <end position="36"/>
    </location>
</feature>
<keyword evidence="9" id="KW-0407">Ion channel</keyword>
<dbReference type="SUPFAM" id="SSF63712">
    <property type="entry name" value="Nicotinic receptor ligand binding domain-like"/>
    <property type="match status" value="1"/>
</dbReference>
<evidence type="ECO:0000256" key="6">
    <source>
        <dbReference type="ARBA" id="ARBA00023136"/>
    </source>
</evidence>
<evidence type="ECO:0000256" key="11">
    <source>
        <dbReference type="SAM" id="MobiDB-lite"/>
    </source>
</evidence>
<dbReference type="AlphaFoldDB" id="A0A8X6G7F4"/>
<keyword evidence="6" id="KW-0472">Membrane</keyword>
<evidence type="ECO:0000313" key="13">
    <source>
        <dbReference type="EMBL" id="GFQ97452.1"/>
    </source>
</evidence>
<keyword evidence="2" id="KW-1003">Cell membrane</keyword>